<keyword evidence="3" id="KW-1185">Reference proteome</keyword>
<sequence length="148" mass="16577">MSMIIPVGFQQRQKDCLSLLMTRIEKSAVRNPHPGLIISRHSFRSPFPTFGEVGFITLCIMDLLILCTYPSIGSYAKFTTIVNMKIWRGDEIGFALGRAIPLTYDDGSLIPMGYVYSRILSMVQLNCEKYESGVVTGVTLRTFVEGKV</sequence>
<dbReference type="AlphaFoldDB" id="A0A803ND47"/>
<keyword evidence="1" id="KW-1133">Transmembrane helix</keyword>
<feature type="transmembrane region" description="Helical" evidence="1">
    <location>
        <begin position="53"/>
        <end position="76"/>
    </location>
</feature>
<organism evidence="2 3">
    <name type="scientific">Chenopodium quinoa</name>
    <name type="common">Quinoa</name>
    <dbReference type="NCBI Taxonomy" id="63459"/>
    <lineage>
        <taxon>Eukaryota</taxon>
        <taxon>Viridiplantae</taxon>
        <taxon>Streptophyta</taxon>
        <taxon>Embryophyta</taxon>
        <taxon>Tracheophyta</taxon>
        <taxon>Spermatophyta</taxon>
        <taxon>Magnoliopsida</taxon>
        <taxon>eudicotyledons</taxon>
        <taxon>Gunneridae</taxon>
        <taxon>Pentapetalae</taxon>
        <taxon>Caryophyllales</taxon>
        <taxon>Chenopodiaceae</taxon>
        <taxon>Chenopodioideae</taxon>
        <taxon>Atripliceae</taxon>
        <taxon>Chenopodium</taxon>
    </lineage>
</organism>
<dbReference type="Proteomes" id="UP000596660">
    <property type="component" value="Unplaced"/>
</dbReference>
<evidence type="ECO:0000256" key="1">
    <source>
        <dbReference type="SAM" id="Phobius"/>
    </source>
</evidence>
<reference evidence="2" key="2">
    <citation type="submission" date="2021-03" db="UniProtKB">
        <authorList>
            <consortium name="EnsemblPlants"/>
        </authorList>
    </citation>
    <scope>IDENTIFICATION</scope>
</reference>
<protein>
    <submittedName>
        <fullName evidence="2">Uncharacterized protein</fullName>
    </submittedName>
</protein>
<evidence type="ECO:0000313" key="3">
    <source>
        <dbReference type="Proteomes" id="UP000596660"/>
    </source>
</evidence>
<accession>A0A803ND47</accession>
<dbReference type="EnsemblPlants" id="AUR62044035-RA">
    <property type="protein sequence ID" value="AUR62044035-RA:cds"/>
    <property type="gene ID" value="AUR62044035"/>
</dbReference>
<keyword evidence="1" id="KW-0472">Membrane</keyword>
<reference evidence="2" key="1">
    <citation type="journal article" date="2017" name="Nature">
        <title>The genome of Chenopodium quinoa.</title>
        <authorList>
            <person name="Jarvis D.E."/>
            <person name="Ho Y.S."/>
            <person name="Lightfoot D.J."/>
            <person name="Schmoeckel S.M."/>
            <person name="Li B."/>
            <person name="Borm T.J.A."/>
            <person name="Ohyanagi H."/>
            <person name="Mineta K."/>
            <person name="Michell C.T."/>
            <person name="Saber N."/>
            <person name="Kharbatia N.M."/>
            <person name="Rupper R.R."/>
            <person name="Sharp A.R."/>
            <person name="Dally N."/>
            <person name="Boughton B.A."/>
            <person name="Woo Y.H."/>
            <person name="Gao G."/>
            <person name="Schijlen E.G.W.M."/>
            <person name="Guo X."/>
            <person name="Momin A.A."/>
            <person name="Negrao S."/>
            <person name="Al-Babili S."/>
            <person name="Gehring C."/>
            <person name="Roessner U."/>
            <person name="Jung C."/>
            <person name="Murphy K."/>
            <person name="Arold S.T."/>
            <person name="Gojobori T."/>
            <person name="van der Linden C.G."/>
            <person name="van Loo E.N."/>
            <person name="Jellen E.N."/>
            <person name="Maughan P.J."/>
            <person name="Tester M."/>
        </authorList>
    </citation>
    <scope>NUCLEOTIDE SEQUENCE [LARGE SCALE GENOMIC DNA]</scope>
    <source>
        <strain evidence="2">cv. PI 614886</strain>
    </source>
</reference>
<dbReference type="Gramene" id="AUR62044035-RA">
    <property type="protein sequence ID" value="AUR62044035-RA:cds"/>
    <property type="gene ID" value="AUR62044035"/>
</dbReference>
<evidence type="ECO:0000313" key="2">
    <source>
        <dbReference type="EnsemblPlants" id="AUR62044035-RA:cds"/>
    </source>
</evidence>
<proteinExistence type="predicted"/>
<keyword evidence="1" id="KW-0812">Transmembrane</keyword>
<name>A0A803ND47_CHEQI</name>